<protein>
    <submittedName>
        <fullName evidence="1">Uu.00g058600.m01.CDS01</fullName>
    </submittedName>
</protein>
<reference evidence="1" key="1">
    <citation type="submission" date="2023-10" db="EMBL/GenBank/DDBJ databases">
        <authorList>
            <person name="Hackl T."/>
        </authorList>
    </citation>
    <scope>NUCLEOTIDE SEQUENCE</scope>
</reference>
<dbReference type="AlphaFoldDB" id="A0AAI8VRX9"/>
<keyword evidence="2" id="KW-1185">Reference proteome</keyword>
<gene>
    <name evidence="1" type="ORF">KHLLAP_LOCUS10428</name>
</gene>
<evidence type="ECO:0000313" key="1">
    <source>
        <dbReference type="EMBL" id="CAJ2509960.1"/>
    </source>
</evidence>
<comment type="caution">
    <text evidence="1">The sequence shown here is derived from an EMBL/GenBank/DDBJ whole genome shotgun (WGS) entry which is preliminary data.</text>
</comment>
<sequence>MTTLISCTYTDQNTDFLKRFSSFKNKKRHQPKSLSLEKHTEFRMYTKSVKYVRLKLLEGTEINIGRILGKWKRFCEELLKTKD</sequence>
<dbReference type="EMBL" id="CAUWAG010000013">
    <property type="protein sequence ID" value="CAJ2509960.1"/>
    <property type="molecule type" value="Genomic_DNA"/>
</dbReference>
<evidence type="ECO:0000313" key="2">
    <source>
        <dbReference type="Proteomes" id="UP001295740"/>
    </source>
</evidence>
<accession>A0AAI8VRX9</accession>
<proteinExistence type="predicted"/>
<organism evidence="1 2">
    <name type="scientific">Anthostomella pinea</name>
    <dbReference type="NCBI Taxonomy" id="933095"/>
    <lineage>
        <taxon>Eukaryota</taxon>
        <taxon>Fungi</taxon>
        <taxon>Dikarya</taxon>
        <taxon>Ascomycota</taxon>
        <taxon>Pezizomycotina</taxon>
        <taxon>Sordariomycetes</taxon>
        <taxon>Xylariomycetidae</taxon>
        <taxon>Xylariales</taxon>
        <taxon>Xylariaceae</taxon>
        <taxon>Anthostomella</taxon>
    </lineage>
</organism>
<dbReference type="Proteomes" id="UP001295740">
    <property type="component" value="Unassembled WGS sequence"/>
</dbReference>
<name>A0AAI8VRX9_9PEZI</name>